<evidence type="ECO:0000313" key="4">
    <source>
        <dbReference type="Proteomes" id="UP001200604"/>
    </source>
</evidence>
<dbReference type="InterPro" id="IPR045886">
    <property type="entry name" value="ThiF/MoeB/HesA"/>
</dbReference>
<dbReference type="RefSeq" id="WP_052722146.1">
    <property type="nucleotide sequence ID" value="NZ_JAFFSY010000001.1"/>
</dbReference>
<dbReference type="CDD" id="cd00158">
    <property type="entry name" value="RHOD"/>
    <property type="match status" value="1"/>
</dbReference>
<feature type="region of interest" description="Disordered" evidence="1">
    <location>
        <begin position="1"/>
        <end position="26"/>
    </location>
</feature>
<dbReference type="SUPFAM" id="SSF52821">
    <property type="entry name" value="Rhodanese/Cell cycle control phosphatase"/>
    <property type="match status" value="1"/>
</dbReference>
<protein>
    <submittedName>
        <fullName evidence="3">ThiF family adenylyltransferase</fullName>
    </submittedName>
</protein>
<evidence type="ECO:0000259" key="2">
    <source>
        <dbReference type="PROSITE" id="PS50206"/>
    </source>
</evidence>
<name>A0ABS9HHQ1_9CORY</name>
<dbReference type="InterPro" id="IPR001763">
    <property type="entry name" value="Rhodanese-like_dom"/>
</dbReference>
<feature type="region of interest" description="Disordered" evidence="1">
    <location>
        <begin position="268"/>
        <end position="335"/>
    </location>
</feature>
<dbReference type="InterPro" id="IPR035985">
    <property type="entry name" value="Ubiquitin-activating_enz"/>
</dbReference>
<feature type="compositionally biased region" description="Basic and acidic residues" evidence="1">
    <location>
        <begin position="310"/>
        <end position="320"/>
    </location>
</feature>
<keyword evidence="3" id="KW-0548">Nucleotidyltransferase</keyword>
<dbReference type="EMBL" id="JAKJKU010000001">
    <property type="protein sequence ID" value="MCF6772846.1"/>
    <property type="molecule type" value="Genomic_DNA"/>
</dbReference>
<gene>
    <name evidence="3" type="ORF">L3H44_00225</name>
</gene>
<reference evidence="3 4" key="1">
    <citation type="submission" date="2022-01" db="EMBL/GenBank/DDBJ databases">
        <title>Identification and Characterization of Corynebacterium sp.</title>
        <authorList>
            <person name="Luo Q."/>
            <person name="Qu P."/>
            <person name="Chen Q."/>
        </authorList>
    </citation>
    <scope>NUCLEOTIDE SEQUENCE [LARGE SCALE GENOMIC DNA]</scope>
    <source>
        <strain evidence="3 4">MC-12</strain>
    </source>
</reference>
<dbReference type="Gene3D" id="3.40.250.10">
    <property type="entry name" value="Rhodanese-like domain"/>
    <property type="match status" value="1"/>
</dbReference>
<dbReference type="Pfam" id="PF00899">
    <property type="entry name" value="ThiF"/>
    <property type="match status" value="1"/>
</dbReference>
<dbReference type="InterPro" id="IPR036873">
    <property type="entry name" value="Rhodanese-like_dom_sf"/>
</dbReference>
<dbReference type="PANTHER" id="PTHR10953:SF102">
    <property type="entry name" value="ADENYLYLTRANSFERASE AND SULFURTRANSFERASE MOCS3"/>
    <property type="match status" value="1"/>
</dbReference>
<evidence type="ECO:0000313" key="3">
    <source>
        <dbReference type="EMBL" id="MCF6772846.1"/>
    </source>
</evidence>
<evidence type="ECO:0000256" key="1">
    <source>
        <dbReference type="SAM" id="MobiDB-lite"/>
    </source>
</evidence>
<dbReference type="Gene3D" id="3.40.50.720">
    <property type="entry name" value="NAD(P)-binding Rossmann-like Domain"/>
    <property type="match status" value="1"/>
</dbReference>
<keyword evidence="4" id="KW-1185">Reference proteome</keyword>
<dbReference type="PROSITE" id="PS50206">
    <property type="entry name" value="RHODANESE_3"/>
    <property type="match status" value="1"/>
</dbReference>
<feature type="domain" description="Rhodanese" evidence="2">
    <location>
        <begin position="340"/>
        <end position="446"/>
    </location>
</feature>
<dbReference type="SUPFAM" id="SSF69572">
    <property type="entry name" value="Activating enzymes of the ubiquitin-like proteins"/>
    <property type="match status" value="1"/>
</dbReference>
<proteinExistence type="predicted"/>
<sequence length="446" mass="47149">MPSSSTGPASSSPSHDGPSSSGAELPRLIPDERLTPLPHNERVRTARHLALFDEAVQQRFAAARVCVIGAGGLGSPLLYALAAAGVGTNGHITVCDDDVVDLTNLQRQTLFGVDDVGRPKADVARERMHALNPSMSIRTEGRFGPDNAEQLCREHDLLIDGSDNFATRFVVADAAEMTETPLVWGAVLRYEGQVSVFWAPHGPGLRDLFDGPPTKPVLTCAEAGVLGATTAVIGNLMATEALKVLGGIGEPLVGRVLTYNATSASTRTLRLRRDPSREPATRIRRTAASSNQGAACEVATRNPLVEGSVEGEHRNRRDQPQDQPDAPGDIAPSDLPGFLADDTHVLLDVREAHERLIERITLDGDVESGGTAPADVNPRDIHVPLGVVKADAASVRIPIPESATAVAVYCARGARSQQAADILRETLSIPVYSLAGGITAMKAVAK</sequence>
<dbReference type="CDD" id="cd00757">
    <property type="entry name" value="ThiF_MoeB_HesA_family"/>
    <property type="match status" value="1"/>
</dbReference>
<dbReference type="GO" id="GO:0016779">
    <property type="term" value="F:nucleotidyltransferase activity"/>
    <property type="evidence" value="ECO:0007669"/>
    <property type="project" value="UniProtKB-KW"/>
</dbReference>
<dbReference type="PANTHER" id="PTHR10953">
    <property type="entry name" value="UBIQUITIN-ACTIVATING ENZYME E1"/>
    <property type="match status" value="1"/>
</dbReference>
<dbReference type="Proteomes" id="UP001200604">
    <property type="component" value="Unassembled WGS sequence"/>
</dbReference>
<feature type="compositionally biased region" description="Basic and acidic residues" evidence="1">
    <location>
        <begin position="271"/>
        <end position="281"/>
    </location>
</feature>
<feature type="compositionally biased region" description="Low complexity" evidence="1">
    <location>
        <begin position="1"/>
        <end position="22"/>
    </location>
</feature>
<dbReference type="GeneID" id="92726516"/>
<accession>A0ABS9HHQ1</accession>
<keyword evidence="3" id="KW-0808">Transferase</keyword>
<comment type="caution">
    <text evidence="3">The sequence shown here is derived from an EMBL/GenBank/DDBJ whole genome shotgun (WGS) entry which is preliminary data.</text>
</comment>
<dbReference type="InterPro" id="IPR000594">
    <property type="entry name" value="ThiF_NAD_FAD-bd"/>
</dbReference>
<organism evidence="3 4">
    <name type="scientific">Corynebacterium parakroppenstedtii</name>
    <dbReference type="NCBI Taxonomy" id="2828363"/>
    <lineage>
        <taxon>Bacteria</taxon>
        <taxon>Bacillati</taxon>
        <taxon>Actinomycetota</taxon>
        <taxon>Actinomycetes</taxon>
        <taxon>Mycobacteriales</taxon>
        <taxon>Corynebacteriaceae</taxon>
        <taxon>Corynebacterium</taxon>
    </lineage>
</organism>